<feature type="compositionally biased region" description="Pro residues" evidence="1">
    <location>
        <begin position="106"/>
        <end position="130"/>
    </location>
</feature>
<evidence type="ECO:0000256" key="1">
    <source>
        <dbReference type="SAM" id="MobiDB-lite"/>
    </source>
</evidence>
<gene>
    <name evidence="3" type="ORF">G4Z14_14180</name>
</gene>
<keyword evidence="4" id="KW-1185">Reference proteome</keyword>
<protein>
    <submittedName>
        <fullName evidence="3">AAA+ family ATPase</fullName>
    </submittedName>
</protein>
<evidence type="ECO:0000313" key="3">
    <source>
        <dbReference type="EMBL" id="NEY91449.1"/>
    </source>
</evidence>
<evidence type="ECO:0000313" key="4">
    <source>
        <dbReference type="Proteomes" id="UP000477782"/>
    </source>
</evidence>
<feature type="region of interest" description="Disordered" evidence="1">
    <location>
        <begin position="92"/>
        <end position="130"/>
    </location>
</feature>
<organism evidence="3 4">
    <name type="scientific">Tabrizicola oligotrophica</name>
    <dbReference type="NCBI Taxonomy" id="2710650"/>
    <lineage>
        <taxon>Bacteria</taxon>
        <taxon>Pseudomonadati</taxon>
        <taxon>Pseudomonadota</taxon>
        <taxon>Alphaproteobacteria</taxon>
        <taxon>Rhodobacterales</taxon>
        <taxon>Paracoccaceae</taxon>
        <taxon>Tabrizicola</taxon>
    </lineage>
</organism>
<dbReference type="EMBL" id="JAAIVJ010000009">
    <property type="protein sequence ID" value="NEY91449.1"/>
    <property type="molecule type" value="Genomic_DNA"/>
</dbReference>
<feature type="signal peptide" evidence="2">
    <location>
        <begin position="1"/>
        <end position="18"/>
    </location>
</feature>
<dbReference type="AlphaFoldDB" id="A0A6M0QVJ6"/>
<keyword evidence="2" id="KW-0732">Signal</keyword>
<dbReference type="Proteomes" id="UP000477782">
    <property type="component" value="Unassembled WGS sequence"/>
</dbReference>
<name>A0A6M0QVJ6_9RHOB</name>
<feature type="chain" id="PRO_5026974237" evidence="2">
    <location>
        <begin position="19"/>
        <end position="130"/>
    </location>
</feature>
<reference evidence="3 4" key="1">
    <citation type="submission" date="2020-02" db="EMBL/GenBank/DDBJ databases">
        <authorList>
            <person name="Chen W.-M."/>
        </authorList>
    </citation>
    <scope>NUCLEOTIDE SEQUENCE [LARGE SCALE GENOMIC DNA]</scope>
    <source>
        <strain evidence="3 4">KMS-5</strain>
    </source>
</reference>
<proteinExistence type="predicted"/>
<evidence type="ECO:0000256" key="2">
    <source>
        <dbReference type="SAM" id="SignalP"/>
    </source>
</evidence>
<dbReference type="RefSeq" id="WP_164626864.1">
    <property type="nucleotide sequence ID" value="NZ_JAAIVJ010000009.1"/>
</dbReference>
<accession>A0A6M0QVJ6</accession>
<sequence>MKHLILALALAATGPAMAQTPSENEEVEEGFSLMEEGAKLLLKGLMSEMEPALDEMGKALSEVEPALKDLQPKMLELLALVDDLTNYQAPERLENGDILIRRKPEAPPAPPLPAPPLPESAPEPAPQIDL</sequence>
<comment type="caution">
    <text evidence="3">The sequence shown here is derived from an EMBL/GenBank/DDBJ whole genome shotgun (WGS) entry which is preliminary data.</text>
</comment>
<feature type="compositionally biased region" description="Basic and acidic residues" evidence="1">
    <location>
        <begin position="92"/>
        <end position="105"/>
    </location>
</feature>